<evidence type="ECO:0000313" key="3">
    <source>
        <dbReference type="Proteomes" id="UP001596978"/>
    </source>
</evidence>
<feature type="transmembrane region" description="Helical" evidence="1">
    <location>
        <begin position="23"/>
        <end position="47"/>
    </location>
</feature>
<keyword evidence="1" id="KW-0812">Transmembrane</keyword>
<evidence type="ECO:0000313" key="2">
    <source>
        <dbReference type="EMBL" id="MFD0861897.1"/>
    </source>
</evidence>
<name>A0ABW3CXI7_9FLAO</name>
<protein>
    <submittedName>
        <fullName evidence="2">Uncharacterized protein</fullName>
    </submittedName>
</protein>
<keyword evidence="1" id="KW-1133">Transmembrane helix</keyword>
<gene>
    <name evidence="2" type="ORF">ACFQ1M_06740</name>
</gene>
<accession>A0ABW3CXI7</accession>
<evidence type="ECO:0000256" key="1">
    <source>
        <dbReference type="SAM" id="Phobius"/>
    </source>
</evidence>
<organism evidence="2 3">
    <name type="scientific">Sungkyunkwania multivorans</name>
    <dbReference type="NCBI Taxonomy" id="1173618"/>
    <lineage>
        <taxon>Bacteria</taxon>
        <taxon>Pseudomonadati</taxon>
        <taxon>Bacteroidota</taxon>
        <taxon>Flavobacteriia</taxon>
        <taxon>Flavobacteriales</taxon>
        <taxon>Flavobacteriaceae</taxon>
        <taxon>Sungkyunkwania</taxon>
    </lineage>
</organism>
<reference evidence="3" key="1">
    <citation type="journal article" date="2019" name="Int. J. Syst. Evol. Microbiol.">
        <title>The Global Catalogue of Microorganisms (GCM) 10K type strain sequencing project: providing services to taxonomists for standard genome sequencing and annotation.</title>
        <authorList>
            <consortium name="The Broad Institute Genomics Platform"/>
            <consortium name="The Broad Institute Genome Sequencing Center for Infectious Disease"/>
            <person name="Wu L."/>
            <person name="Ma J."/>
        </authorList>
    </citation>
    <scope>NUCLEOTIDE SEQUENCE [LARGE SCALE GENOMIC DNA]</scope>
    <source>
        <strain evidence="3">CCUG 62952</strain>
    </source>
</reference>
<dbReference type="Proteomes" id="UP001596978">
    <property type="component" value="Unassembled WGS sequence"/>
</dbReference>
<keyword evidence="1" id="KW-0472">Membrane</keyword>
<keyword evidence="3" id="KW-1185">Reference proteome</keyword>
<dbReference type="EMBL" id="JBHTJH010000004">
    <property type="protein sequence ID" value="MFD0861897.1"/>
    <property type="molecule type" value="Genomic_DNA"/>
</dbReference>
<dbReference type="RefSeq" id="WP_386405784.1">
    <property type="nucleotide sequence ID" value="NZ_JBHTJH010000004.1"/>
</dbReference>
<sequence length="288" mass="33000">MEQIKRTSIPLNKEAKEGKTSKINFISFFIVFVAILGTTAPFVQMLFSDKSDALEKAENVYQIEKEERKQLREALSLKIDDLREGYVLNKEDVALFNSYKEQELTTSFVYKELQQARVDNRIFGFINIQAFLFSLGLPISLLFCTILLIRAASYIGFRSRSRDVRKIKFSFILGALAFLFTSIYFITWSLWDAQDFNKTAYYVSIVSLSIVISVAVVYYFNGIKTSIAKLSSISSKLPVLKRDVGMVTNIANIMPEKDDTVVFKAMLDFTGEDLNRKLEEVEHELNDE</sequence>
<proteinExistence type="predicted"/>
<comment type="caution">
    <text evidence="2">The sequence shown here is derived from an EMBL/GenBank/DDBJ whole genome shotgun (WGS) entry which is preliminary data.</text>
</comment>
<feature type="transmembrane region" description="Helical" evidence="1">
    <location>
        <begin position="169"/>
        <end position="188"/>
    </location>
</feature>
<feature type="transmembrane region" description="Helical" evidence="1">
    <location>
        <begin position="122"/>
        <end position="149"/>
    </location>
</feature>
<feature type="transmembrane region" description="Helical" evidence="1">
    <location>
        <begin position="200"/>
        <end position="220"/>
    </location>
</feature>